<evidence type="ECO:0000256" key="7">
    <source>
        <dbReference type="SAM" id="Phobius"/>
    </source>
</evidence>
<reference evidence="9" key="1">
    <citation type="submission" date="2011-12" db="EMBL/GenBank/DDBJ databases">
        <title>Complete sequence of Methanoregula formicicum SMSP.</title>
        <authorList>
            <person name="Lucas S."/>
            <person name="Han J."/>
            <person name="Lapidus A."/>
            <person name="Cheng J.-F."/>
            <person name="Goodwin L."/>
            <person name="Pitluck S."/>
            <person name="Peters L."/>
            <person name="Ovchinnikova G."/>
            <person name="Teshima H."/>
            <person name="Detter J.C."/>
            <person name="Han C."/>
            <person name="Tapia R."/>
            <person name="Land M."/>
            <person name="Hauser L."/>
            <person name="Kyrpides N."/>
            <person name="Ivanova N."/>
            <person name="Pagani I."/>
            <person name="Imachi H."/>
            <person name="Tamaki H."/>
            <person name="Sekiguchi Y."/>
            <person name="Kamagata Y."/>
            <person name="Cadillo-Quiroz H."/>
            <person name="Zinder S."/>
            <person name="Liu W.-T."/>
            <person name="Woyke T."/>
        </authorList>
    </citation>
    <scope>NUCLEOTIDE SEQUENCE [LARGE SCALE GENOMIC DNA]</scope>
    <source>
        <strain evidence="9">DSM 22288 / NBRC 105244 / SMSP</strain>
    </source>
</reference>
<dbReference type="HOGENOM" id="CLU_048072_3_1_2"/>
<feature type="transmembrane region" description="Helical" evidence="7">
    <location>
        <begin position="60"/>
        <end position="85"/>
    </location>
</feature>
<dbReference type="PANTHER" id="PTHR39087">
    <property type="entry name" value="UPF0104 MEMBRANE PROTEIN MJ1595"/>
    <property type="match status" value="1"/>
</dbReference>
<comment type="subcellular location">
    <subcellularLocation>
        <location evidence="1">Cell membrane</location>
        <topology evidence="1">Multi-pass membrane protein</topology>
    </subcellularLocation>
</comment>
<evidence type="ECO:0000313" key="8">
    <source>
        <dbReference type="EMBL" id="AGB01508.1"/>
    </source>
</evidence>
<sequence length="277" mass="31470">MWAISRRWVLLIDSDSVQKKDAFSAVWIGYLGNAILPFRLGEIIRSYFLSKKSCISIVQLLTTIIIEKLFDICFLLGLFFVISLFLPLPSWIIFSGKLIAGLVLILIICLILIYKSKKSFQDVCLKIFSKLPLGKFRQYIEPCSNSFILGFKVFNNPFRFIQITLWTLIIWSFAFLLNSCILWSLGIDTWLPLSFMTLVVNNLGMVIPSMPSNIGVYHYLAIVTLSIFNINPVTALSYAILSHIINFGSFIIGGLIALIINREDIGSFFREALEAEK</sequence>
<accession>L0HDV2</accession>
<evidence type="ECO:0000256" key="1">
    <source>
        <dbReference type="ARBA" id="ARBA00004651"/>
    </source>
</evidence>
<gene>
    <name evidence="8" type="ordered locus">Metfor_0436</name>
</gene>
<feature type="transmembrane region" description="Helical" evidence="7">
    <location>
        <begin position="236"/>
        <end position="260"/>
    </location>
</feature>
<evidence type="ECO:0000256" key="3">
    <source>
        <dbReference type="ARBA" id="ARBA00022475"/>
    </source>
</evidence>
<feature type="transmembrane region" description="Helical" evidence="7">
    <location>
        <begin position="163"/>
        <end position="184"/>
    </location>
</feature>
<dbReference type="InterPro" id="IPR022791">
    <property type="entry name" value="L-PG_synthase/AglD"/>
</dbReference>
<organism evidence="8 9">
    <name type="scientific">Methanoregula formicica (strain DSM 22288 / NBRC 105244 / SMSP)</name>
    <dbReference type="NCBI Taxonomy" id="593750"/>
    <lineage>
        <taxon>Archaea</taxon>
        <taxon>Methanobacteriati</taxon>
        <taxon>Methanobacteriota</taxon>
        <taxon>Stenosarchaea group</taxon>
        <taxon>Methanomicrobia</taxon>
        <taxon>Methanomicrobiales</taxon>
        <taxon>Methanoregulaceae</taxon>
        <taxon>Methanoregula</taxon>
    </lineage>
</organism>
<dbReference type="AlphaFoldDB" id="L0HDV2"/>
<comment type="similarity">
    <text evidence="2">Belongs to the UPF0104 family.</text>
</comment>
<name>L0HDV2_METFS</name>
<reference evidence="8 9" key="2">
    <citation type="journal article" date="2014" name="Genome Announc.">
        <title>Complete Genome Sequence of Methanoregula formicica SMSPT, a Mesophilic Hydrogenotrophic Methanogen Isolated from a Methanogenic Upflow Anaerobic Sludge Blanket Reactor.</title>
        <authorList>
            <person name="Yamamoto K."/>
            <person name="Tamaki H."/>
            <person name="Cadillo-Quiroz H."/>
            <person name="Imachi H."/>
            <person name="Kyrpides N."/>
            <person name="Woyke T."/>
            <person name="Goodwin L."/>
            <person name="Zinder S.H."/>
            <person name="Kamagata Y."/>
            <person name="Liu W.T."/>
        </authorList>
    </citation>
    <scope>NUCLEOTIDE SEQUENCE [LARGE SCALE GENOMIC DNA]</scope>
    <source>
        <strain evidence="9">DSM 22288 / NBRC 105244 / SMSP</strain>
    </source>
</reference>
<protein>
    <submittedName>
        <fullName evidence="8">Uncharacterized protein</fullName>
    </submittedName>
</protein>
<proteinExistence type="inferred from homology"/>
<evidence type="ECO:0000256" key="4">
    <source>
        <dbReference type="ARBA" id="ARBA00022692"/>
    </source>
</evidence>
<keyword evidence="3" id="KW-1003">Cell membrane</keyword>
<dbReference type="KEGG" id="mfo:Metfor_0436"/>
<keyword evidence="6 7" id="KW-0472">Membrane</keyword>
<evidence type="ECO:0000256" key="6">
    <source>
        <dbReference type="ARBA" id="ARBA00023136"/>
    </source>
</evidence>
<dbReference type="EMBL" id="CP003167">
    <property type="protein sequence ID" value="AGB01508.1"/>
    <property type="molecule type" value="Genomic_DNA"/>
</dbReference>
<dbReference type="NCBIfam" id="TIGR00374">
    <property type="entry name" value="flippase-like domain"/>
    <property type="match status" value="1"/>
</dbReference>
<evidence type="ECO:0000313" key="9">
    <source>
        <dbReference type="Proteomes" id="UP000010824"/>
    </source>
</evidence>
<dbReference type="InParanoid" id="L0HDV2"/>
<dbReference type="eggNOG" id="arCOG00897">
    <property type="taxonomic scope" value="Archaea"/>
</dbReference>
<dbReference type="STRING" id="593750.Metfor_0436"/>
<keyword evidence="5 7" id="KW-1133">Transmembrane helix</keyword>
<evidence type="ECO:0000256" key="5">
    <source>
        <dbReference type="ARBA" id="ARBA00022989"/>
    </source>
</evidence>
<dbReference type="PANTHER" id="PTHR39087:SF2">
    <property type="entry name" value="UPF0104 MEMBRANE PROTEIN MJ1595"/>
    <property type="match status" value="1"/>
</dbReference>
<feature type="transmembrane region" description="Helical" evidence="7">
    <location>
        <begin position="91"/>
        <end position="113"/>
    </location>
</feature>
<dbReference type="Pfam" id="PF03706">
    <property type="entry name" value="LPG_synthase_TM"/>
    <property type="match status" value="1"/>
</dbReference>
<feature type="transmembrane region" description="Helical" evidence="7">
    <location>
        <begin position="214"/>
        <end position="230"/>
    </location>
</feature>
<keyword evidence="9" id="KW-1185">Reference proteome</keyword>
<dbReference type="GO" id="GO:0005886">
    <property type="term" value="C:plasma membrane"/>
    <property type="evidence" value="ECO:0007669"/>
    <property type="project" value="UniProtKB-SubCell"/>
</dbReference>
<keyword evidence="4 7" id="KW-0812">Transmembrane</keyword>
<evidence type="ECO:0000256" key="2">
    <source>
        <dbReference type="ARBA" id="ARBA00011061"/>
    </source>
</evidence>
<dbReference type="Proteomes" id="UP000010824">
    <property type="component" value="Chromosome"/>
</dbReference>